<dbReference type="NCBIfam" id="NF047595">
    <property type="entry name" value="IS66_ISRel24_TnpA"/>
    <property type="match status" value="1"/>
</dbReference>
<dbReference type="EMBL" id="WWCM01000039">
    <property type="protein sequence ID" value="MYM42174.1"/>
    <property type="molecule type" value="Genomic_DNA"/>
</dbReference>
<dbReference type="Pfam" id="PF01527">
    <property type="entry name" value="HTH_Tnp_1"/>
    <property type="match status" value="1"/>
</dbReference>
<dbReference type="RefSeq" id="WP_161041421.1">
    <property type="nucleotide sequence ID" value="NZ_WWCM01000039.1"/>
</dbReference>
<sequence length="125" mass="13733">MDTNFQPVTQRGRRGKYRQHSPEFKRMLVELAMQPGVSVARIAREHGVNANQVFSWRKLHEAGQLVAAAPVQQSDLVPVVVAAPPQAPQGEADGAITLEIGRVRLRIEGHANAATLAQVLERVLR</sequence>
<keyword evidence="2" id="KW-1185">Reference proteome</keyword>
<gene>
    <name evidence="1" type="ORF">GTP27_23025</name>
</gene>
<dbReference type="InterPro" id="IPR002514">
    <property type="entry name" value="Transposase_8"/>
</dbReference>
<organism evidence="1 2">
    <name type="scientific">Duganella qianjiadongensis</name>
    <dbReference type="NCBI Taxonomy" id="2692176"/>
    <lineage>
        <taxon>Bacteria</taxon>
        <taxon>Pseudomonadati</taxon>
        <taxon>Pseudomonadota</taxon>
        <taxon>Betaproteobacteria</taxon>
        <taxon>Burkholderiales</taxon>
        <taxon>Oxalobacteraceae</taxon>
        <taxon>Telluria group</taxon>
        <taxon>Duganella</taxon>
    </lineage>
</organism>
<evidence type="ECO:0000313" key="2">
    <source>
        <dbReference type="Proteomes" id="UP000478090"/>
    </source>
</evidence>
<proteinExistence type="predicted"/>
<dbReference type="PANTHER" id="PTHR37936:SF3">
    <property type="entry name" value="TRANSPOSASE INSC FOR INSERTION ELEMENT IS2A-RELATED"/>
    <property type="match status" value="1"/>
</dbReference>
<protein>
    <submittedName>
        <fullName evidence="1">Transposase</fullName>
    </submittedName>
</protein>
<reference evidence="1 2" key="1">
    <citation type="submission" date="2019-12" db="EMBL/GenBank/DDBJ databases">
        <title>Novel species isolated from a subtropical stream in China.</title>
        <authorList>
            <person name="Lu H."/>
        </authorList>
    </citation>
    <scope>NUCLEOTIDE SEQUENCE [LARGE SCALE GENOMIC DNA]</scope>
    <source>
        <strain evidence="1 2">CY13W</strain>
    </source>
</reference>
<dbReference type="Proteomes" id="UP000478090">
    <property type="component" value="Unassembled WGS sequence"/>
</dbReference>
<name>A0ABW9VSX5_9BURK</name>
<dbReference type="SUPFAM" id="SSF46689">
    <property type="entry name" value="Homeodomain-like"/>
    <property type="match status" value="1"/>
</dbReference>
<evidence type="ECO:0000313" key="1">
    <source>
        <dbReference type="EMBL" id="MYM42174.1"/>
    </source>
</evidence>
<dbReference type="PANTHER" id="PTHR37936">
    <property type="entry name" value="TRANSPOSASE INSC FOR INSERTION ELEMENT IS2A-RELATED"/>
    <property type="match status" value="1"/>
</dbReference>
<comment type="caution">
    <text evidence="1">The sequence shown here is derived from an EMBL/GenBank/DDBJ whole genome shotgun (WGS) entry which is preliminary data.</text>
</comment>
<dbReference type="InterPro" id="IPR009057">
    <property type="entry name" value="Homeodomain-like_sf"/>
</dbReference>
<accession>A0ABW9VSX5</accession>